<protein>
    <recommendedName>
        <fullName evidence="3">Cytochrome c oxidase assembly factor 5</fullName>
    </recommendedName>
</protein>
<evidence type="ECO:0000256" key="2">
    <source>
        <dbReference type="ARBA" id="ARBA00007785"/>
    </source>
</evidence>
<dbReference type="PANTHER" id="PTHR28627:SF1">
    <property type="entry name" value="CYTOCHROME C OXIDASE ASSEMBLY FACTOR 5"/>
    <property type="match status" value="1"/>
</dbReference>
<dbReference type="Proteomes" id="UP001353858">
    <property type="component" value="Unassembled WGS sequence"/>
</dbReference>
<comment type="function">
    <text evidence="1">Involved in an early step of the mitochondrial complex IV assembly process.</text>
</comment>
<comment type="caution">
    <text evidence="5">The sequence shown here is derived from an EMBL/GenBank/DDBJ whole genome shotgun (WGS) entry which is preliminary data.</text>
</comment>
<reference evidence="6" key="1">
    <citation type="submission" date="2023-01" db="EMBL/GenBank/DDBJ databases">
        <title>Key to firefly adult light organ development and bioluminescence: homeobox transcription factors regulate luciferase expression and transportation to peroxisome.</title>
        <authorList>
            <person name="Fu X."/>
        </authorList>
    </citation>
    <scope>NUCLEOTIDE SEQUENCE [LARGE SCALE GENOMIC DNA]</scope>
</reference>
<gene>
    <name evidence="5" type="ORF">RN001_006783</name>
</gene>
<proteinExistence type="inferred from homology"/>
<dbReference type="GO" id="GO:0005739">
    <property type="term" value="C:mitochondrion"/>
    <property type="evidence" value="ECO:0007669"/>
    <property type="project" value="TreeGrafter"/>
</dbReference>
<organism evidence="5 6">
    <name type="scientific">Aquatica leii</name>
    <dbReference type="NCBI Taxonomy" id="1421715"/>
    <lineage>
        <taxon>Eukaryota</taxon>
        <taxon>Metazoa</taxon>
        <taxon>Ecdysozoa</taxon>
        <taxon>Arthropoda</taxon>
        <taxon>Hexapoda</taxon>
        <taxon>Insecta</taxon>
        <taxon>Pterygota</taxon>
        <taxon>Neoptera</taxon>
        <taxon>Endopterygota</taxon>
        <taxon>Coleoptera</taxon>
        <taxon>Polyphaga</taxon>
        <taxon>Elateriformia</taxon>
        <taxon>Elateroidea</taxon>
        <taxon>Lampyridae</taxon>
        <taxon>Luciolinae</taxon>
        <taxon>Aquatica</taxon>
    </lineage>
</organism>
<dbReference type="Pfam" id="PF10203">
    <property type="entry name" value="Pet191_N"/>
    <property type="match status" value="1"/>
</dbReference>
<sequence length="74" mass="8624">MSNPDPNPKNSKNICFQIREDLKKCLLNSNCVVRDKKTLKECLSVSDGSVPTECQLIRNRYFHCKNISYRGRLY</sequence>
<keyword evidence="6" id="KW-1185">Reference proteome</keyword>
<comment type="similarity">
    <text evidence="2">Belongs to the PET191 family.</text>
</comment>
<evidence type="ECO:0000313" key="6">
    <source>
        <dbReference type="Proteomes" id="UP001353858"/>
    </source>
</evidence>
<name>A0AAN7PE35_9COLE</name>
<dbReference type="GO" id="GO:0033617">
    <property type="term" value="P:mitochondrial respiratory chain complex IV assembly"/>
    <property type="evidence" value="ECO:0007669"/>
    <property type="project" value="TreeGrafter"/>
</dbReference>
<keyword evidence="4" id="KW-1015">Disulfide bond</keyword>
<evidence type="ECO:0000256" key="4">
    <source>
        <dbReference type="ARBA" id="ARBA00023157"/>
    </source>
</evidence>
<evidence type="ECO:0000313" key="5">
    <source>
        <dbReference type="EMBL" id="KAK4883464.1"/>
    </source>
</evidence>
<evidence type="ECO:0000256" key="1">
    <source>
        <dbReference type="ARBA" id="ARBA00003186"/>
    </source>
</evidence>
<dbReference type="PANTHER" id="PTHR28627">
    <property type="entry name" value="CYTOCHROME C OXIDASE ASSEMBLY FACTOR 5"/>
    <property type="match status" value="1"/>
</dbReference>
<dbReference type="InterPro" id="IPR018793">
    <property type="entry name" value="Cyt_c_oxidase_assmbl_Pet191"/>
</dbReference>
<evidence type="ECO:0000256" key="3">
    <source>
        <dbReference type="ARBA" id="ARBA00021904"/>
    </source>
</evidence>
<dbReference type="AlphaFoldDB" id="A0AAN7PE35"/>
<accession>A0AAN7PE35</accession>
<dbReference type="EMBL" id="JARPUR010000002">
    <property type="protein sequence ID" value="KAK4883464.1"/>
    <property type="molecule type" value="Genomic_DNA"/>
</dbReference>